<sequence>MRIKFTPHRFEGERVVQTSPEISNRISSQWYRRPLLFTGRALTADTLIANTKHHLRHLQLSGRHVSAGVIQGLTLSHHQRADVQGQGAAPAEQWLRLSAGLGITRWGEDITLPETADILLDNVAMWDSDLPPRGAGIFVLQPLEILDEIVSDEADQCPWDEARDPFDDEQIVDGCRLVFVPWPVGLLGPIPRVQNRQFRNQLVYQIFEYERTHPDTLFPWEQIGVPVGLAYITVGSGRIMFIDPQAVVRQGGAPLSTRPLLSMNGLPFLWEARMQQFIGQMADLRQQLETLPPAQANFDKLPPVGVLPKQAMNLDEMRSDFFPSPFFIEAAPIPEEQLEVAMNASAGLAPFDLYQPEKIKLLVPVPQAVYQPDLLQKETPDPIFLETLRQLIGEIRRWAANRDHLRGMAAWVMGAIDTGQVPTFEADPGPIDDEGTFPVAVPHDPKMTDHGIRAAQALSGLHAWIQKHAAGVSAATIRPLLPTVDPPQFAEDFKGLENFIVALQNNITRTEALLNAGFVRAETDMYRLRQILLGNVKASRLAVSPAMASIVGGQAAMPTTADVERYFASAITTTPTDAMGRAEDQAAELTPEGLAPGDLSGTTEDEKIDRALRIIKKRESGQAITTEELMSATRTLASVTAGRYGDARKTIAMLARPESITKFRDKEDLYYATAAAPAGVVYKFKEPVRVAQPGAAERDKPMVERVYESPAMEVKANTVKTKSTIFALLAEVPLDIDEKVGVTDSQTAIVPRKTYDAFVQSLTDPEKVLLGNRARLSDEYAAVRVTPLSESEKHYLTGQEPAIAVDRLAHYFANLAADNDKNRLSFKAAALGKNIQAGIFDPDPTDGDEANFFAAGVTALEQGLNAMRSIEQRLKDHKKALRQCDKVLIDLRAGARLWQDKLGEADQNLTVLRHDALVTRALFEEERTRCNTINQQRRAILDTYATSLVFVRPRLADPRLDVPAVALQPAYVNPVPTCLAEDFEAVGELAEMLDVFREMPIAWLTAARGLVRQIRTAADVTLLLTQAGARMAHALPSAPPPTAAYKTYTTHALGQAIGTIVAANQQVKQVAAEHKRALEPTRINTLSWFQLTDRAETLVSLADLIASGKGFTKAARQAIAIMENLEDVAVCLHHRVDGLAPAIKLQWAHRISIHDQAPDLRHLDVLPAFERIDITTRTDLQTMVDWLFSQVDVAIDQARRTMNDLVRVCLLLAGHAPVSTIVNGHVAAPASGKTGDSIEVTIGRGQVKVGMAVTITSQGAIALQGVVADVRADAARVKVTGTRDGGPVFSIDKGAQVHFVAAGFFR</sequence>
<gene>
    <name evidence="2" type="ORF">MRX98_05890</name>
</gene>
<accession>A0AA41UP34</accession>
<keyword evidence="3" id="KW-1185">Reference proteome</keyword>
<comment type="caution">
    <text evidence="2">The sequence shown here is derived from an EMBL/GenBank/DDBJ whole genome shotgun (WGS) entry which is preliminary data.</text>
</comment>
<feature type="coiled-coil region" evidence="1">
    <location>
        <begin position="860"/>
        <end position="887"/>
    </location>
</feature>
<dbReference type="EMBL" id="JALJRB010000004">
    <property type="protein sequence ID" value="MCJ8500098.1"/>
    <property type="molecule type" value="Genomic_DNA"/>
</dbReference>
<keyword evidence="1" id="KW-0175">Coiled coil</keyword>
<proteinExistence type="predicted"/>
<name>A0AA41UP34_9BACT</name>
<evidence type="ECO:0000256" key="1">
    <source>
        <dbReference type="SAM" id="Coils"/>
    </source>
</evidence>
<protein>
    <submittedName>
        <fullName evidence="2">Uncharacterized protein</fullName>
    </submittedName>
</protein>
<reference evidence="2" key="1">
    <citation type="submission" date="2022-04" db="EMBL/GenBank/DDBJ databases">
        <title>Desulfatitalea alkaliphila sp. nov., a novel anaerobic sulfate-reducing bacterium isolated from terrestrial mud volcano, Taman Peninsula, Russia.</title>
        <authorList>
            <person name="Khomyakova M.A."/>
            <person name="Merkel A.Y."/>
            <person name="Slobodkin A.I."/>
        </authorList>
    </citation>
    <scope>NUCLEOTIDE SEQUENCE</scope>
    <source>
        <strain evidence="2">M08but</strain>
    </source>
</reference>
<organism evidence="2 3">
    <name type="scientific">Desulfatitalea alkaliphila</name>
    <dbReference type="NCBI Taxonomy" id="2929485"/>
    <lineage>
        <taxon>Bacteria</taxon>
        <taxon>Pseudomonadati</taxon>
        <taxon>Thermodesulfobacteriota</taxon>
        <taxon>Desulfobacteria</taxon>
        <taxon>Desulfobacterales</taxon>
        <taxon>Desulfosarcinaceae</taxon>
        <taxon>Desulfatitalea</taxon>
    </lineage>
</organism>
<evidence type="ECO:0000313" key="2">
    <source>
        <dbReference type="EMBL" id="MCJ8500098.1"/>
    </source>
</evidence>
<evidence type="ECO:0000313" key="3">
    <source>
        <dbReference type="Proteomes" id="UP001165427"/>
    </source>
</evidence>
<dbReference type="Proteomes" id="UP001165427">
    <property type="component" value="Unassembled WGS sequence"/>
</dbReference>
<dbReference type="RefSeq" id="WP_246903868.1">
    <property type="nucleotide sequence ID" value="NZ_JALJRB010000004.1"/>
</dbReference>